<evidence type="ECO:0000313" key="3">
    <source>
        <dbReference type="EMBL" id="KAK1280441.1"/>
    </source>
</evidence>
<feature type="region of interest" description="Disordered" evidence="1">
    <location>
        <begin position="400"/>
        <end position="467"/>
    </location>
</feature>
<dbReference type="PANTHER" id="PTHR42851:SF12">
    <property type="entry name" value="PWWP DOMAIN PROTEIN"/>
    <property type="match status" value="1"/>
</dbReference>
<dbReference type="Pfam" id="PF00855">
    <property type="entry name" value="PWWP"/>
    <property type="match status" value="1"/>
</dbReference>
<proteinExistence type="predicted"/>
<sequence length="752" mass="82519">METLPSSMADETPNGVSVVGAAMENGKLTETLESRTGRIEVCLVGERVNGIDGSDSTPPDENGKGDGLLGAFGTIEVALIDESARGVDINGSGSINDEHSEERVFVPGDLVWGRKKKHTWWPGRVHDPSDASEQAERVTHDDDGLLVAFFDGTFAWCDPSQQLKPFVEGFAQMSRQSGSKRFTKALDAALEELARSAESEMSCACIPELLKRMVRNAGIREGSVAPCSLIDGLFDSEVFVEKLRVIACDVSVCDRVEASVLWGRLSALYCYSGFGRLTGCGWYQAVMDQPFNEVEVEEEDLHERKNRSMAELIAEMDVELGNHSNDDFSDGPTFNKKKNKKEKEKEKRKDTEEPEMGAEGGGGGEEEEGEIWLSGSRKRKRSKYLSYPYTNVGHYQKKSWIPGDDSEGKEKKLRKRLRVSSPSSVPRRMEGQNMGVPPIAKCSGESFHNKRRKGQVGGGDGFEGIEGFEEDRKSVDKMLVKMRTTALNVWYLKQDSASDSVRGFFEKFRSLAYSGDTDSKASKKDVSGLSGKKKKKRSPVPLTEVVPVENEVKQKKPRRAEKGEGETDGDSPAALLMTFAPSITLPSKEDLIEMFSKLGELNESETEVLKDSGCARVVFRKSSCAEVAYNGADKIGSFEPGAVSYRLRYLSSNNSHLEMAGGGSCNGGESKVEEEKALNAVVKKKPQLESIREKLQMMMNILEDPHHGKVGTNEGELSPGAKEKLVKEMKGLLKKVHKLPGPSTSTITDASA</sequence>
<feature type="region of interest" description="Disordered" evidence="1">
    <location>
        <begin position="321"/>
        <end position="375"/>
    </location>
</feature>
<dbReference type="CDD" id="cd05162">
    <property type="entry name" value="PWWP"/>
    <property type="match status" value="1"/>
</dbReference>
<reference evidence="3" key="2">
    <citation type="submission" date="2023-06" db="EMBL/GenBank/DDBJ databases">
        <authorList>
            <person name="Ma L."/>
            <person name="Liu K.-W."/>
            <person name="Li Z."/>
            <person name="Hsiao Y.-Y."/>
            <person name="Qi Y."/>
            <person name="Fu T."/>
            <person name="Tang G."/>
            <person name="Zhang D."/>
            <person name="Sun W.-H."/>
            <person name="Liu D.-K."/>
            <person name="Li Y."/>
            <person name="Chen G.-Z."/>
            <person name="Liu X.-D."/>
            <person name="Liao X.-Y."/>
            <person name="Jiang Y.-T."/>
            <person name="Yu X."/>
            <person name="Hao Y."/>
            <person name="Huang J."/>
            <person name="Zhao X.-W."/>
            <person name="Ke S."/>
            <person name="Chen Y.-Y."/>
            <person name="Wu W.-L."/>
            <person name="Hsu J.-L."/>
            <person name="Lin Y.-F."/>
            <person name="Huang M.-D."/>
            <person name="Li C.-Y."/>
            <person name="Huang L."/>
            <person name="Wang Z.-W."/>
            <person name="Zhao X."/>
            <person name="Zhong W.-Y."/>
            <person name="Peng D.-H."/>
            <person name="Ahmad S."/>
            <person name="Lan S."/>
            <person name="Zhang J.-S."/>
            <person name="Tsai W.-C."/>
            <person name="Van De Peer Y."/>
            <person name="Liu Z.-J."/>
        </authorList>
    </citation>
    <scope>NUCLEOTIDE SEQUENCE</scope>
    <source>
        <strain evidence="3">SCP</strain>
        <tissue evidence="3">Leaves</tissue>
    </source>
</reference>
<evidence type="ECO:0000313" key="4">
    <source>
        <dbReference type="Proteomes" id="UP001179952"/>
    </source>
</evidence>
<reference evidence="3" key="1">
    <citation type="journal article" date="2023" name="Nat. Commun.">
        <title>Diploid and tetraploid genomes of Acorus and the evolution of monocots.</title>
        <authorList>
            <person name="Ma L."/>
            <person name="Liu K.W."/>
            <person name="Li Z."/>
            <person name="Hsiao Y.Y."/>
            <person name="Qi Y."/>
            <person name="Fu T."/>
            <person name="Tang G.D."/>
            <person name="Zhang D."/>
            <person name="Sun W.H."/>
            <person name="Liu D.K."/>
            <person name="Li Y."/>
            <person name="Chen G.Z."/>
            <person name="Liu X.D."/>
            <person name="Liao X.Y."/>
            <person name="Jiang Y.T."/>
            <person name="Yu X."/>
            <person name="Hao Y."/>
            <person name="Huang J."/>
            <person name="Zhao X.W."/>
            <person name="Ke S."/>
            <person name="Chen Y.Y."/>
            <person name="Wu W.L."/>
            <person name="Hsu J.L."/>
            <person name="Lin Y.F."/>
            <person name="Huang M.D."/>
            <person name="Li C.Y."/>
            <person name="Huang L."/>
            <person name="Wang Z.W."/>
            <person name="Zhao X."/>
            <person name="Zhong W.Y."/>
            <person name="Peng D.H."/>
            <person name="Ahmad S."/>
            <person name="Lan S."/>
            <person name="Zhang J.S."/>
            <person name="Tsai W.C."/>
            <person name="Van de Peer Y."/>
            <person name="Liu Z.J."/>
        </authorList>
    </citation>
    <scope>NUCLEOTIDE SEQUENCE</scope>
    <source>
        <strain evidence="3">SCP</strain>
    </source>
</reference>
<evidence type="ECO:0000256" key="1">
    <source>
        <dbReference type="SAM" id="MobiDB-lite"/>
    </source>
</evidence>
<dbReference type="EMBL" id="JAUJYN010000001">
    <property type="protein sequence ID" value="KAK1280441.1"/>
    <property type="molecule type" value="Genomic_DNA"/>
</dbReference>
<protein>
    <recommendedName>
        <fullName evidence="2">PWWP domain-containing protein</fullName>
    </recommendedName>
</protein>
<gene>
    <name evidence="3" type="ORF">QJS04_geneDACA002824</name>
</gene>
<organism evidence="3 4">
    <name type="scientific">Acorus gramineus</name>
    <name type="common">Dwarf sweet flag</name>
    <dbReference type="NCBI Taxonomy" id="55184"/>
    <lineage>
        <taxon>Eukaryota</taxon>
        <taxon>Viridiplantae</taxon>
        <taxon>Streptophyta</taxon>
        <taxon>Embryophyta</taxon>
        <taxon>Tracheophyta</taxon>
        <taxon>Spermatophyta</taxon>
        <taxon>Magnoliopsida</taxon>
        <taxon>Liliopsida</taxon>
        <taxon>Acoraceae</taxon>
        <taxon>Acorus</taxon>
    </lineage>
</organism>
<dbReference type="Gene3D" id="2.30.30.140">
    <property type="match status" value="1"/>
</dbReference>
<dbReference type="PROSITE" id="PS50812">
    <property type="entry name" value="PWWP"/>
    <property type="match status" value="1"/>
</dbReference>
<dbReference type="InterPro" id="IPR000313">
    <property type="entry name" value="PWWP_dom"/>
</dbReference>
<comment type="caution">
    <text evidence="3">The sequence shown here is derived from an EMBL/GenBank/DDBJ whole genome shotgun (WGS) entry which is preliminary data.</text>
</comment>
<dbReference type="InterPro" id="IPR053063">
    <property type="entry name" value="PWWP_domain_containing_PDP"/>
</dbReference>
<keyword evidence="4" id="KW-1185">Reference proteome</keyword>
<name>A0AAV9BW19_ACOGR</name>
<evidence type="ECO:0000259" key="2">
    <source>
        <dbReference type="PROSITE" id="PS50812"/>
    </source>
</evidence>
<feature type="region of interest" description="Disordered" evidence="1">
    <location>
        <begin position="515"/>
        <end position="572"/>
    </location>
</feature>
<dbReference type="PANTHER" id="PTHR42851">
    <property type="entry name" value="ALDOLASE-RELATED"/>
    <property type="match status" value="1"/>
</dbReference>
<feature type="compositionally biased region" description="Basic and acidic residues" evidence="1">
    <location>
        <begin position="517"/>
        <end position="526"/>
    </location>
</feature>
<feature type="domain" description="PWWP" evidence="2">
    <location>
        <begin position="107"/>
        <end position="169"/>
    </location>
</feature>
<feature type="compositionally biased region" description="Gly residues" evidence="1">
    <location>
        <begin position="455"/>
        <end position="464"/>
    </location>
</feature>
<feature type="compositionally biased region" description="Basic and acidic residues" evidence="1">
    <location>
        <begin position="341"/>
        <end position="351"/>
    </location>
</feature>
<dbReference type="AlphaFoldDB" id="A0AAV9BW19"/>
<dbReference type="Proteomes" id="UP001179952">
    <property type="component" value="Unassembled WGS sequence"/>
</dbReference>
<accession>A0AAV9BW19</accession>
<dbReference type="SUPFAM" id="SSF63748">
    <property type="entry name" value="Tudor/PWWP/MBT"/>
    <property type="match status" value="1"/>
</dbReference>
<feature type="compositionally biased region" description="Basic and acidic residues" evidence="1">
    <location>
        <begin position="550"/>
        <end position="565"/>
    </location>
</feature>